<feature type="domain" description="Translation initiation factor 5A C-terminal" evidence="11">
    <location>
        <begin position="74"/>
        <end position="135"/>
    </location>
</feature>
<evidence type="ECO:0000256" key="2">
    <source>
        <dbReference type="ARBA" id="ARBA00004496"/>
    </source>
</evidence>
<dbReference type="InterPro" id="IPR012340">
    <property type="entry name" value="NA-bd_OB-fold"/>
</dbReference>
<sequence>MSKPTELGSLKTGSYILLPVSDQPTGDPCRITEYDTSKPGKHGAAKARIVAVGVFDGQKRPHVGPVSMQVHVPLIDKRVGQIVSITGSNFQLMDSETFETFDADLVDEEIEGKLQQGQDIEYWNVMGRIKIMRIKSS</sequence>
<evidence type="ECO:0000256" key="4">
    <source>
        <dbReference type="ARBA" id="ARBA00016327"/>
    </source>
</evidence>
<dbReference type="GO" id="GO:0003723">
    <property type="term" value="F:RNA binding"/>
    <property type="evidence" value="ECO:0007669"/>
    <property type="project" value="InterPro"/>
</dbReference>
<organism evidence="12">
    <name type="scientific">marine metagenome</name>
    <dbReference type="NCBI Taxonomy" id="408172"/>
    <lineage>
        <taxon>unclassified sequences</taxon>
        <taxon>metagenomes</taxon>
        <taxon>ecological metagenomes</taxon>
    </lineage>
</organism>
<dbReference type="Pfam" id="PF01287">
    <property type="entry name" value="eIF-5a"/>
    <property type="match status" value="1"/>
</dbReference>
<dbReference type="GO" id="GO:0045905">
    <property type="term" value="P:positive regulation of translational termination"/>
    <property type="evidence" value="ECO:0007669"/>
    <property type="project" value="InterPro"/>
</dbReference>
<evidence type="ECO:0000256" key="8">
    <source>
        <dbReference type="ARBA" id="ARBA00023071"/>
    </source>
</evidence>
<dbReference type="PIRSF" id="PIRSF003025">
    <property type="entry name" value="eIF5A"/>
    <property type="match status" value="1"/>
</dbReference>
<dbReference type="GO" id="GO:0003746">
    <property type="term" value="F:translation elongation factor activity"/>
    <property type="evidence" value="ECO:0007669"/>
    <property type="project" value="InterPro"/>
</dbReference>
<evidence type="ECO:0000256" key="7">
    <source>
        <dbReference type="ARBA" id="ARBA00022917"/>
    </source>
</evidence>
<evidence type="ECO:0000313" key="12">
    <source>
        <dbReference type="EMBL" id="SVA85899.1"/>
    </source>
</evidence>
<dbReference type="EMBL" id="UINC01020461">
    <property type="protein sequence ID" value="SVA85899.1"/>
    <property type="molecule type" value="Genomic_DNA"/>
</dbReference>
<dbReference type="InterPro" id="IPR001884">
    <property type="entry name" value="IF5A-like"/>
</dbReference>
<evidence type="ECO:0000256" key="10">
    <source>
        <dbReference type="ARBA" id="ARBA00032163"/>
    </source>
</evidence>
<dbReference type="AlphaFoldDB" id="A0A381Z9M9"/>
<keyword evidence="7" id="KW-0648">Protein biosynthesis</keyword>
<keyword evidence="6" id="KW-0396">Initiation factor</keyword>
<dbReference type="InterPro" id="IPR019769">
    <property type="entry name" value="Trans_elong_IF5A_hypusine_site"/>
</dbReference>
<dbReference type="FunFam" id="2.30.30.30:FF:000038">
    <property type="entry name" value="Translation initiation factor 5A"/>
    <property type="match status" value="1"/>
</dbReference>
<dbReference type="HAMAP" id="MF_00085">
    <property type="entry name" value="eIF_5A"/>
    <property type="match status" value="1"/>
</dbReference>
<dbReference type="InterPro" id="IPR048670">
    <property type="entry name" value="IF5A-like_N"/>
</dbReference>
<dbReference type="GO" id="GO:0003743">
    <property type="term" value="F:translation initiation factor activity"/>
    <property type="evidence" value="ECO:0007669"/>
    <property type="project" value="UniProtKB-KW"/>
</dbReference>
<comment type="similarity">
    <text evidence="3">Belongs to the eIF-5A family.</text>
</comment>
<dbReference type="InterPro" id="IPR020189">
    <property type="entry name" value="IF5A_C"/>
</dbReference>
<name>A0A381Z9M9_9ZZZZ</name>
<dbReference type="InterPro" id="IPR008991">
    <property type="entry name" value="Translation_prot_SH3-like_sf"/>
</dbReference>
<evidence type="ECO:0000256" key="6">
    <source>
        <dbReference type="ARBA" id="ARBA00022540"/>
    </source>
</evidence>
<dbReference type="InterPro" id="IPR022847">
    <property type="entry name" value="Transl_elong_IF5A_arc"/>
</dbReference>
<dbReference type="SMART" id="SM01376">
    <property type="entry name" value="eIF-5a"/>
    <property type="match status" value="1"/>
</dbReference>
<proteinExistence type="inferred from homology"/>
<evidence type="ECO:0000256" key="5">
    <source>
        <dbReference type="ARBA" id="ARBA00022490"/>
    </source>
</evidence>
<dbReference type="GO" id="GO:0043022">
    <property type="term" value="F:ribosome binding"/>
    <property type="evidence" value="ECO:0007669"/>
    <property type="project" value="InterPro"/>
</dbReference>
<dbReference type="SUPFAM" id="SSF50104">
    <property type="entry name" value="Translation proteins SH3-like domain"/>
    <property type="match status" value="1"/>
</dbReference>
<evidence type="ECO:0000259" key="11">
    <source>
        <dbReference type="SMART" id="SM01376"/>
    </source>
</evidence>
<dbReference type="InterPro" id="IPR014722">
    <property type="entry name" value="Rib_uL2_dom2"/>
</dbReference>
<protein>
    <recommendedName>
        <fullName evidence="4">Translation initiation factor 5A</fullName>
    </recommendedName>
    <alternativeName>
        <fullName evidence="10">Hypusine-containing protein</fullName>
    </alternativeName>
    <alternativeName>
        <fullName evidence="9">eIF-5A</fullName>
    </alternativeName>
</protein>
<keyword evidence="5" id="KW-0963">Cytoplasm</keyword>
<evidence type="ECO:0000256" key="3">
    <source>
        <dbReference type="ARBA" id="ARBA00006016"/>
    </source>
</evidence>
<evidence type="ECO:0000256" key="9">
    <source>
        <dbReference type="ARBA" id="ARBA00032030"/>
    </source>
</evidence>
<comment type="subcellular location">
    <subcellularLocation>
        <location evidence="2">Cytoplasm</location>
    </subcellularLocation>
</comment>
<dbReference type="GO" id="GO:0045901">
    <property type="term" value="P:positive regulation of translational elongation"/>
    <property type="evidence" value="ECO:0007669"/>
    <property type="project" value="InterPro"/>
</dbReference>
<dbReference type="GO" id="GO:0005737">
    <property type="term" value="C:cytoplasm"/>
    <property type="evidence" value="ECO:0007669"/>
    <property type="project" value="UniProtKB-SubCell"/>
</dbReference>
<dbReference type="Gene3D" id="2.40.50.140">
    <property type="entry name" value="Nucleic acid-binding proteins"/>
    <property type="match status" value="1"/>
</dbReference>
<dbReference type="SUPFAM" id="SSF50249">
    <property type="entry name" value="Nucleic acid-binding proteins"/>
    <property type="match status" value="1"/>
</dbReference>
<dbReference type="NCBIfam" id="TIGR00037">
    <property type="entry name" value="eIF_5A"/>
    <property type="match status" value="1"/>
</dbReference>
<reference evidence="12" key="1">
    <citation type="submission" date="2018-05" db="EMBL/GenBank/DDBJ databases">
        <authorList>
            <person name="Lanie J.A."/>
            <person name="Ng W.-L."/>
            <person name="Kazmierczak K.M."/>
            <person name="Andrzejewski T.M."/>
            <person name="Davidsen T.M."/>
            <person name="Wayne K.J."/>
            <person name="Tettelin H."/>
            <person name="Glass J.I."/>
            <person name="Rusch D."/>
            <person name="Podicherti R."/>
            <person name="Tsui H.-C.T."/>
            <person name="Winkler M.E."/>
        </authorList>
    </citation>
    <scope>NUCLEOTIDE SEQUENCE</scope>
</reference>
<evidence type="ECO:0000256" key="1">
    <source>
        <dbReference type="ARBA" id="ARBA00003980"/>
    </source>
</evidence>
<dbReference type="NCBIfam" id="NF003076">
    <property type="entry name" value="PRK03999.1"/>
    <property type="match status" value="1"/>
</dbReference>
<keyword evidence="8" id="KW-0385">Hypusine</keyword>
<dbReference type="PROSITE" id="PS00302">
    <property type="entry name" value="IF5A_HYPUSINE"/>
    <property type="match status" value="1"/>
</dbReference>
<dbReference type="PANTHER" id="PTHR11673">
    <property type="entry name" value="TRANSLATION INITIATION FACTOR 5A FAMILY MEMBER"/>
    <property type="match status" value="1"/>
</dbReference>
<dbReference type="Pfam" id="PF21485">
    <property type="entry name" value="IF5A-like_N"/>
    <property type="match status" value="1"/>
</dbReference>
<dbReference type="CDD" id="cd04467">
    <property type="entry name" value="S1_aIF5A"/>
    <property type="match status" value="1"/>
</dbReference>
<dbReference type="Gene3D" id="2.30.30.30">
    <property type="match status" value="1"/>
</dbReference>
<gene>
    <name evidence="12" type="ORF">METZ01_LOCUS138753</name>
</gene>
<accession>A0A381Z9M9</accession>
<comment type="function">
    <text evidence="1">Functions by promoting the formation of the first peptide bond.</text>
</comment>